<keyword evidence="9" id="KW-1185">Reference proteome</keyword>
<keyword evidence="3 6" id="KW-0812">Transmembrane</keyword>
<dbReference type="Pfam" id="PF06271">
    <property type="entry name" value="RDD"/>
    <property type="match status" value="1"/>
</dbReference>
<evidence type="ECO:0000313" key="9">
    <source>
        <dbReference type="Proteomes" id="UP000198693"/>
    </source>
</evidence>
<dbReference type="OrthoDB" id="9793824at2"/>
<feature type="transmembrane region" description="Helical" evidence="6">
    <location>
        <begin position="28"/>
        <end position="49"/>
    </location>
</feature>
<keyword evidence="4 6" id="KW-1133">Transmembrane helix</keyword>
<keyword evidence="5 6" id="KW-0472">Membrane</keyword>
<dbReference type="Proteomes" id="UP000198693">
    <property type="component" value="Unassembled WGS sequence"/>
</dbReference>
<dbReference type="RefSeq" id="WP_089795352.1">
    <property type="nucleotide sequence ID" value="NZ_FPBP01000006.1"/>
</dbReference>
<dbReference type="InterPro" id="IPR010432">
    <property type="entry name" value="RDD"/>
</dbReference>
<evidence type="ECO:0000256" key="2">
    <source>
        <dbReference type="ARBA" id="ARBA00022475"/>
    </source>
</evidence>
<feature type="transmembrane region" description="Helical" evidence="6">
    <location>
        <begin position="69"/>
        <end position="90"/>
    </location>
</feature>
<sequence>MQRRFDQLDDVWPAGLGRRLGAMLYDGFLVAAIWLLVTALHLVTVRLVLGLPPEEVGSGLAQVLSLRALLLISAFAFFAFFWVRGGMTLGMQAWRLRVQTPDGASITPVQALVRFLMAWVSLAALGLGYWWVLFDPQRRSWGDIASRSQVVVLPKPDKTRRNIDR</sequence>
<reference evidence="9" key="1">
    <citation type="submission" date="2016-10" db="EMBL/GenBank/DDBJ databases">
        <authorList>
            <person name="Varghese N."/>
            <person name="Submissions S."/>
        </authorList>
    </citation>
    <scope>NUCLEOTIDE SEQUENCE [LARGE SCALE GENOMIC DNA]</scope>
    <source>
        <strain evidence="9">CGMCC 1.6981</strain>
    </source>
</reference>
<comment type="subcellular location">
    <subcellularLocation>
        <location evidence="1">Cell membrane</location>
        <topology evidence="1">Multi-pass membrane protein</topology>
    </subcellularLocation>
</comment>
<organism evidence="8 9">
    <name type="scientific">Halomonas korlensis</name>
    <dbReference type="NCBI Taxonomy" id="463301"/>
    <lineage>
        <taxon>Bacteria</taxon>
        <taxon>Pseudomonadati</taxon>
        <taxon>Pseudomonadota</taxon>
        <taxon>Gammaproteobacteria</taxon>
        <taxon>Oceanospirillales</taxon>
        <taxon>Halomonadaceae</taxon>
        <taxon>Halomonas</taxon>
    </lineage>
</organism>
<gene>
    <name evidence="8" type="ORF">SAMN04487955_10659</name>
</gene>
<dbReference type="EMBL" id="FPBP01000006">
    <property type="protein sequence ID" value="SFU68447.1"/>
    <property type="molecule type" value="Genomic_DNA"/>
</dbReference>
<evidence type="ECO:0000256" key="5">
    <source>
        <dbReference type="ARBA" id="ARBA00023136"/>
    </source>
</evidence>
<dbReference type="STRING" id="463301.SAMN04487955_10659"/>
<protein>
    <submittedName>
        <fullName evidence="8">Uncharacterized membrane protein YckC, RDD family</fullName>
    </submittedName>
</protein>
<accession>A0A1I7I669</accession>
<dbReference type="InterPro" id="IPR051791">
    <property type="entry name" value="Pra-immunoreactive"/>
</dbReference>
<evidence type="ECO:0000313" key="8">
    <source>
        <dbReference type="EMBL" id="SFU68447.1"/>
    </source>
</evidence>
<evidence type="ECO:0000256" key="1">
    <source>
        <dbReference type="ARBA" id="ARBA00004651"/>
    </source>
</evidence>
<dbReference type="PANTHER" id="PTHR36115:SF10">
    <property type="entry name" value="RDD DOMAIN-CONTAINING PROTEIN"/>
    <property type="match status" value="1"/>
</dbReference>
<evidence type="ECO:0000256" key="4">
    <source>
        <dbReference type="ARBA" id="ARBA00022989"/>
    </source>
</evidence>
<feature type="domain" description="RDD" evidence="7">
    <location>
        <begin position="13"/>
        <end position="146"/>
    </location>
</feature>
<evidence type="ECO:0000259" key="7">
    <source>
        <dbReference type="Pfam" id="PF06271"/>
    </source>
</evidence>
<evidence type="ECO:0000256" key="3">
    <source>
        <dbReference type="ARBA" id="ARBA00022692"/>
    </source>
</evidence>
<proteinExistence type="predicted"/>
<dbReference type="AlphaFoldDB" id="A0A1I7I669"/>
<feature type="transmembrane region" description="Helical" evidence="6">
    <location>
        <begin position="111"/>
        <end position="132"/>
    </location>
</feature>
<dbReference type="GO" id="GO:0005886">
    <property type="term" value="C:plasma membrane"/>
    <property type="evidence" value="ECO:0007669"/>
    <property type="project" value="UniProtKB-SubCell"/>
</dbReference>
<evidence type="ECO:0000256" key="6">
    <source>
        <dbReference type="SAM" id="Phobius"/>
    </source>
</evidence>
<name>A0A1I7I669_9GAMM</name>
<dbReference type="PANTHER" id="PTHR36115">
    <property type="entry name" value="PROLINE-RICH ANTIGEN HOMOLOG-RELATED"/>
    <property type="match status" value="1"/>
</dbReference>
<keyword evidence="2" id="KW-1003">Cell membrane</keyword>